<feature type="compositionally biased region" description="Acidic residues" evidence="1">
    <location>
        <begin position="723"/>
        <end position="733"/>
    </location>
</feature>
<gene>
    <name evidence="2" type="ORF">CB5_LOCUS913</name>
</gene>
<accession>A0A6V7NGL0</accession>
<organism evidence="2">
    <name type="scientific">Ananas comosus var. bracteatus</name>
    <name type="common">red pineapple</name>
    <dbReference type="NCBI Taxonomy" id="296719"/>
    <lineage>
        <taxon>Eukaryota</taxon>
        <taxon>Viridiplantae</taxon>
        <taxon>Streptophyta</taxon>
        <taxon>Embryophyta</taxon>
        <taxon>Tracheophyta</taxon>
        <taxon>Spermatophyta</taxon>
        <taxon>Magnoliopsida</taxon>
        <taxon>Liliopsida</taxon>
        <taxon>Poales</taxon>
        <taxon>Bromeliaceae</taxon>
        <taxon>Bromelioideae</taxon>
        <taxon>Ananas</taxon>
    </lineage>
</organism>
<evidence type="ECO:0000313" key="2">
    <source>
        <dbReference type="EMBL" id="CAD1817702.1"/>
    </source>
</evidence>
<feature type="compositionally biased region" description="Low complexity" evidence="1">
    <location>
        <begin position="531"/>
        <end position="541"/>
    </location>
</feature>
<feature type="region of interest" description="Disordered" evidence="1">
    <location>
        <begin position="515"/>
        <end position="555"/>
    </location>
</feature>
<reference evidence="2" key="1">
    <citation type="submission" date="2020-07" db="EMBL/GenBank/DDBJ databases">
        <authorList>
            <person name="Lin J."/>
        </authorList>
    </citation>
    <scope>NUCLEOTIDE SEQUENCE</scope>
</reference>
<feature type="compositionally biased region" description="Basic and acidic residues" evidence="1">
    <location>
        <begin position="44"/>
        <end position="69"/>
    </location>
</feature>
<proteinExistence type="predicted"/>
<sequence>MASPRKEGLGKGEMPEASDRPLSDDAIDESRENEGSEASGALEAPRRSEGGDGGLAERPRDALRGGSDEDLVLERTDGEIGALQWLRALDLQFLGACRADERLKPLLKLNVSSGAKEDRLISQLSQHFEASEIGMLARCLCVPLVSIRVGKVNKQANLLCPTTTSNSVLSCQVKWACVKSVKSDSVFVLISIRHCIYNPTLYLHYLKLQTSDLPPLLNRGHLNLTLLPSSSMRISFAGDDGHTERLALVSNEFEDFEVIIEGISADSSGRSFQLKVSESRVLYYWCSEKSKHHGMELLEKMKDLLKRRPTLSNLTGISDSRLDSFATHLQAYLLSSSNPGEIKSIASPFDFLTTSTTDELYSHSSPLVPKSSRFRPAAAHAAKVNPVYQASLSPRSNTFKDGALRNPSGVRSGTREKLKRRGEGHIISSTIATPPISSSVSTSTHSSISNSLNVDNSLFVGLPKISCLPASLLSCNPPAESPTSTDVAAQSSLFRPYYCWCPPCPSSLQYTVTPLHQPSTSSESLPPPPLSSLLSGAHPPASGLPSKSTNETTELPPLNFQSLLHDPLAHLSLPVSSRVSLPGSQVLTFTPFMSDPIVHIPVIDVCSSGQAYLVSAGPAISSAIPPLHPTRVNPLIPEAESLAEKNARETLRRLIDSSPVLVRPQLMSVAPAASNGVDGHLFCSEGAKRDIHISSQNYGRNFNFDSIASGISLMGLYSSKDEVDGDDGDETIGEEGHECMGTPKNP</sequence>
<feature type="region of interest" description="Disordered" evidence="1">
    <location>
        <begin position="722"/>
        <end position="746"/>
    </location>
</feature>
<feature type="region of interest" description="Disordered" evidence="1">
    <location>
        <begin position="1"/>
        <end position="69"/>
    </location>
</feature>
<feature type="region of interest" description="Disordered" evidence="1">
    <location>
        <begin position="393"/>
        <end position="424"/>
    </location>
</feature>
<dbReference type="AlphaFoldDB" id="A0A6V7NGL0"/>
<feature type="compositionally biased region" description="Basic and acidic residues" evidence="1">
    <location>
        <begin position="1"/>
        <end position="34"/>
    </location>
</feature>
<dbReference type="PANTHER" id="PTHR36741:SF1">
    <property type="entry name" value="OS07G0100500 PROTEIN"/>
    <property type="match status" value="1"/>
</dbReference>
<protein>
    <submittedName>
        <fullName evidence="2">Uncharacterized protein</fullName>
    </submittedName>
</protein>
<dbReference type="PANTHER" id="PTHR36741">
    <property type="entry name" value="OS07G0100500 PROTEIN"/>
    <property type="match status" value="1"/>
</dbReference>
<name>A0A6V7NGL0_ANACO</name>
<evidence type="ECO:0000256" key="1">
    <source>
        <dbReference type="SAM" id="MobiDB-lite"/>
    </source>
</evidence>
<dbReference type="EMBL" id="LR862129">
    <property type="protein sequence ID" value="CAD1817702.1"/>
    <property type="molecule type" value="Genomic_DNA"/>
</dbReference>
<feature type="compositionally biased region" description="Basic and acidic residues" evidence="1">
    <location>
        <begin position="413"/>
        <end position="424"/>
    </location>
</feature>